<dbReference type="SUPFAM" id="SSF55729">
    <property type="entry name" value="Acyl-CoA N-acyltransferases (Nat)"/>
    <property type="match status" value="1"/>
</dbReference>
<accession>A0ABW3RRV3</accession>
<sequence>MDQLLLIKPKLALEAEIEEYKREHFEKGEYELHGSALLDKLSFEKWLELVENNSYENTVHPDWVVSSTFLVIRKSDNRIVGMLDIRHSLNEFLKNYGGHIGYGVRPTERRKGYATQMLKQGLEFCKTIGLEKVMLACYKDNLASSRTIIKCGGTLEREFAHSDGKTVQVFWIML</sequence>
<feature type="domain" description="N-acetyltransferase" evidence="1">
    <location>
        <begin position="15"/>
        <end position="174"/>
    </location>
</feature>
<dbReference type="EMBL" id="JBHTLM010000001">
    <property type="protein sequence ID" value="MFD1174855.1"/>
    <property type="molecule type" value="Genomic_DNA"/>
</dbReference>
<evidence type="ECO:0000313" key="3">
    <source>
        <dbReference type="Proteomes" id="UP001597262"/>
    </source>
</evidence>
<reference evidence="3" key="1">
    <citation type="journal article" date="2019" name="Int. J. Syst. Evol. Microbiol.">
        <title>The Global Catalogue of Microorganisms (GCM) 10K type strain sequencing project: providing services to taxonomists for standard genome sequencing and annotation.</title>
        <authorList>
            <consortium name="The Broad Institute Genomics Platform"/>
            <consortium name="The Broad Institute Genome Sequencing Center for Infectious Disease"/>
            <person name="Wu L."/>
            <person name="Ma J."/>
        </authorList>
    </citation>
    <scope>NUCLEOTIDE SEQUENCE [LARGE SCALE GENOMIC DNA]</scope>
    <source>
        <strain evidence="3">CCUG 59189</strain>
    </source>
</reference>
<gene>
    <name evidence="2" type="ORF">ACFQ3W_00850</name>
</gene>
<name>A0ABW3RRV3_9BACL</name>
<dbReference type="PROSITE" id="PS51186">
    <property type="entry name" value="GNAT"/>
    <property type="match status" value="1"/>
</dbReference>
<keyword evidence="3" id="KW-1185">Reference proteome</keyword>
<dbReference type="Pfam" id="PF00583">
    <property type="entry name" value="Acetyltransf_1"/>
    <property type="match status" value="1"/>
</dbReference>
<dbReference type="InterPro" id="IPR000182">
    <property type="entry name" value="GNAT_dom"/>
</dbReference>
<dbReference type="InterPro" id="IPR016181">
    <property type="entry name" value="Acyl_CoA_acyltransferase"/>
</dbReference>
<evidence type="ECO:0000259" key="1">
    <source>
        <dbReference type="PROSITE" id="PS51186"/>
    </source>
</evidence>
<comment type="caution">
    <text evidence="2">The sequence shown here is derived from an EMBL/GenBank/DDBJ whole genome shotgun (WGS) entry which is preliminary data.</text>
</comment>
<protein>
    <submittedName>
        <fullName evidence="2">GNAT family N-acetyltransferase</fullName>
    </submittedName>
</protein>
<dbReference type="PANTHER" id="PTHR39173:SF1">
    <property type="entry name" value="ACETYLTRANSFERASE"/>
    <property type="match status" value="1"/>
</dbReference>
<evidence type="ECO:0000313" key="2">
    <source>
        <dbReference type="EMBL" id="MFD1174855.1"/>
    </source>
</evidence>
<dbReference type="Proteomes" id="UP001597262">
    <property type="component" value="Unassembled WGS sequence"/>
</dbReference>
<organism evidence="2 3">
    <name type="scientific">Paenibacillus puldeungensis</name>
    <dbReference type="NCBI Taxonomy" id="696536"/>
    <lineage>
        <taxon>Bacteria</taxon>
        <taxon>Bacillati</taxon>
        <taxon>Bacillota</taxon>
        <taxon>Bacilli</taxon>
        <taxon>Bacillales</taxon>
        <taxon>Paenibacillaceae</taxon>
        <taxon>Paenibacillus</taxon>
    </lineage>
</organism>
<proteinExistence type="predicted"/>
<dbReference type="CDD" id="cd04301">
    <property type="entry name" value="NAT_SF"/>
    <property type="match status" value="1"/>
</dbReference>
<dbReference type="RefSeq" id="WP_379315643.1">
    <property type="nucleotide sequence ID" value="NZ_JBHTLM010000001.1"/>
</dbReference>
<dbReference type="PANTHER" id="PTHR39173">
    <property type="entry name" value="ACETYLTRANSFERASE"/>
    <property type="match status" value="1"/>
</dbReference>
<dbReference type="Gene3D" id="3.40.630.30">
    <property type="match status" value="1"/>
</dbReference>